<evidence type="ECO:0000256" key="11">
    <source>
        <dbReference type="PROSITE-ProRule" id="PRU01360"/>
    </source>
</evidence>
<evidence type="ECO:0000256" key="5">
    <source>
        <dbReference type="ARBA" id="ARBA00022692"/>
    </source>
</evidence>
<dbReference type="PROSITE" id="PS52016">
    <property type="entry name" value="TONB_DEPENDENT_REC_3"/>
    <property type="match status" value="1"/>
</dbReference>
<dbReference type="GO" id="GO:0009279">
    <property type="term" value="C:cell outer membrane"/>
    <property type="evidence" value="ECO:0007669"/>
    <property type="project" value="UniProtKB-SubCell"/>
</dbReference>
<dbReference type="OrthoDB" id="7455607at2"/>
<keyword evidence="2 11" id="KW-0813">Transport</keyword>
<evidence type="ECO:0000256" key="8">
    <source>
        <dbReference type="ARBA" id="ARBA00023077"/>
    </source>
</evidence>
<dbReference type="PANTHER" id="PTHR32552:SF81">
    <property type="entry name" value="TONB-DEPENDENT OUTER MEMBRANE RECEPTOR"/>
    <property type="match status" value="1"/>
</dbReference>
<evidence type="ECO:0000259" key="16">
    <source>
        <dbReference type="Pfam" id="PF07715"/>
    </source>
</evidence>
<evidence type="ECO:0000313" key="17">
    <source>
        <dbReference type="EMBL" id="OWK33152.1"/>
    </source>
</evidence>
<protein>
    <submittedName>
        <fullName evidence="17">Pesticin receptor</fullName>
    </submittedName>
</protein>
<feature type="region of interest" description="Disordered" evidence="13">
    <location>
        <begin position="628"/>
        <end position="647"/>
    </location>
</feature>
<comment type="caution">
    <text evidence="17">The sequence shown here is derived from an EMBL/GenBank/DDBJ whole genome shotgun (WGS) entry which is preliminary data.</text>
</comment>
<dbReference type="EMBL" id="NBBI01000001">
    <property type="protein sequence ID" value="OWK33152.1"/>
    <property type="molecule type" value="Genomic_DNA"/>
</dbReference>
<dbReference type="InterPro" id="IPR012910">
    <property type="entry name" value="Plug_dom"/>
</dbReference>
<keyword evidence="7" id="KW-0406">Ion transport</keyword>
<dbReference type="Pfam" id="PF00593">
    <property type="entry name" value="TonB_dep_Rec_b-barrel"/>
    <property type="match status" value="1"/>
</dbReference>
<evidence type="ECO:0000256" key="3">
    <source>
        <dbReference type="ARBA" id="ARBA00022452"/>
    </source>
</evidence>
<dbReference type="Gene3D" id="2.40.170.20">
    <property type="entry name" value="TonB-dependent receptor, beta-barrel domain"/>
    <property type="match status" value="1"/>
</dbReference>
<dbReference type="SUPFAM" id="SSF56935">
    <property type="entry name" value="Porins"/>
    <property type="match status" value="1"/>
</dbReference>
<evidence type="ECO:0000256" key="14">
    <source>
        <dbReference type="SAM" id="SignalP"/>
    </source>
</evidence>
<dbReference type="GO" id="GO:0006826">
    <property type="term" value="P:iron ion transport"/>
    <property type="evidence" value="ECO:0007669"/>
    <property type="project" value="UniProtKB-KW"/>
</dbReference>
<feature type="signal peptide" evidence="14">
    <location>
        <begin position="1"/>
        <end position="23"/>
    </location>
</feature>
<dbReference type="AlphaFoldDB" id="A0A245ZTT2"/>
<dbReference type="RefSeq" id="WP_088365463.1">
    <property type="nucleotide sequence ID" value="NZ_NBBI01000001.1"/>
</dbReference>
<reference evidence="17 18" key="1">
    <citation type="submission" date="2017-03" db="EMBL/GenBank/DDBJ databases">
        <title>Genome sequence of Sphingomonas dokdonensis DSM 21029.</title>
        <authorList>
            <person name="Poehlein A."/>
            <person name="Wuebbeler J.H."/>
            <person name="Steinbuechel A."/>
            <person name="Daniel R."/>
        </authorList>
    </citation>
    <scope>NUCLEOTIDE SEQUENCE [LARGE SCALE GENOMIC DNA]</scope>
    <source>
        <strain evidence="17 18">DSM 21029</strain>
    </source>
</reference>
<keyword evidence="17" id="KW-0675">Receptor</keyword>
<keyword evidence="18" id="KW-1185">Reference proteome</keyword>
<keyword evidence="4" id="KW-0410">Iron transport</keyword>
<evidence type="ECO:0000256" key="7">
    <source>
        <dbReference type="ARBA" id="ARBA00023065"/>
    </source>
</evidence>
<name>A0A245ZTT2_9SPHN</name>
<dbReference type="InterPro" id="IPR036942">
    <property type="entry name" value="Beta-barrel_TonB_sf"/>
</dbReference>
<dbReference type="InterPro" id="IPR039426">
    <property type="entry name" value="TonB-dep_rcpt-like"/>
</dbReference>
<dbReference type="PANTHER" id="PTHR32552">
    <property type="entry name" value="FERRICHROME IRON RECEPTOR-RELATED"/>
    <property type="match status" value="1"/>
</dbReference>
<feature type="domain" description="TonB-dependent receptor plug" evidence="16">
    <location>
        <begin position="60"/>
        <end position="166"/>
    </location>
</feature>
<keyword evidence="10 11" id="KW-0998">Cell outer membrane</keyword>
<comment type="subcellular location">
    <subcellularLocation>
        <location evidence="1 11">Cell outer membrane</location>
        <topology evidence="1 11">Multi-pass membrane protein</topology>
    </subcellularLocation>
</comment>
<keyword evidence="8 12" id="KW-0798">TonB box</keyword>
<evidence type="ECO:0000256" key="4">
    <source>
        <dbReference type="ARBA" id="ARBA00022496"/>
    </source>
</evidence>
<organism evidence="17 18">
    <name type="scientific">Sphingomonas dokdonensis</name>
    <dbReference type="NCBI Taxonomy" id="344880"/>
    <lineage>
        <taxon>Bacteria</taxon>
        <taxon>Pseudomonadati</taxon>
        <taxon>Pseudomonadota</taxon>
        <taxon>Alphaproteobacteria</taxon>
        <taxon>Sphingomonadales</taxon>
        <taxon>Sphingomonadaceae</taxon>
        <taxon>Sphingomonas</taxon>
    </lineage>
</organism>
<comment type="similarity">
    <text evidence="11 12">Belongs to the TonB-dependent receptor family.</text>
</comment>
<feature type="domain" description="TonB-dependent receptor-like beta-barrel" evidence="15">
    <location>
        <begin position="272"/>
        <end position="729"/>
    </location>
</feature>
<keyword evidence="3 11" id="KW-1134">Transmembrane beta strand</keyword>
<evidence type="ECO:0000256" key="1">
    <source>
        <dbReference type="ARBA" id="ARBA00004571"/>
    </source>
</evidence>
<gene>
    <name evidence="17" type="primary">fyuA_1</name>
    <name evidence="17" type="ORF">SPDO_00260</name>
</gene>
<evidence type="ECO:0000313" key="18">
    <source>
        <dbReference type="Proteomes" id="UP000197290"/>
    </source>
</evidence>
<sequence>MKTIRAAILAAASNVALSTAVFAQEMPVAAQPGVEAIAATPTPEDTGEIIVTAQRRSESAQRVPISLTALPAESLVKANITSVQDIGRVAPSFNAFRSGQLANTRLSVRGIGSPGNSAIEPSVGAYVDGVYIARPGPLLAGLNDVASVEVLRGPQGTLFGRNASVGAVNIRTAEPTRDFEGSAFGEIGNYGRVRTIGMVNLPASDSLAFRVSALYDRFLGYGHNLDTGKRFGRNDTFSLRGSMKAEITPTLTWLLRGDYQKQDGDGVAVGTVDAATVTPTFAANFNQRLNGLVPRLDATYSYGVRQLTTGDLDDRQWGGASDLALDVGASTLRLISGYREWKNAQSEDDITFTPAALFGRSANYLSRSHSQELQFLTPAENRLSAVFGVYYFRERYDIDTDFNLAPGWCDIFVRNTAPARLAACRAGPQQQAATTQFHQITKSYAAFGQGTFKVTPDWDITGGLRYSHDDKTGTLLAVRANPSYTGTVPDNANDLAFSGGKLTYRINTTYRPARDIMLYATVSTGYKSGGFDTGTGSVLGNNRVFEPETVTNYEIGAKTQFANRKVTVNATLFRMDIEDFQLRSYNGTFYLVRNAGSIRQQGVEFDLAVRPARGLALTFSGTRLASEYTSFQNAPPRPGRSGPQDLTGYRVPYSPKWQGTGAIDYTGELGGGYNFNINGHVGFTSDVDVGIAGDGNPDGRQPGYALLGTRLSLAGPDNRWEAALSAENLTDKGYCVTKFGQVQAGALGLVSDGSSVLRCVLGEPRTIRGSIKVNF</sequence>
<keyword evidence="5 11" id="KW-0812">Transmembrane</keyword>
<evidence type="ECO:0000259" key="15">
    <source>
        <dbReference type="Pfam" id="PF00593"/>
    </source>
</evidence>
<evidence type="ECO:0000256" key="9">
    <source>
        <dbReference type="ARBA" id="ARBA00023136"/>
    </source>
</evidence>
<dbReference type="Proteomes" id="UP000197290">
    <property type="component" value="Unassembled WGS sequence"/>
</dbReference>
<dbReference type="Pfam" id="PF07715">
    <property type="entry name" value="Plug"/>
    <property type="match status" value="1"/>
</dbReference>
<evidence type="ECO:0000256" key="6">
    <source>
        <dbReference type="ARBA" id="ARBA00023004"/>
    </source>
</evidence>
<accession>A0A245ZTT2</accession>
<feature type="chain" id="PRO_5013372111" evidence="14">
    <location>
        <begin position="24"/>
        <end position="775"/>
    </location>
</feature>
<proteinExistence type="inferred from homology"/>
<keyword evidence="9 11" id="KW-0472">Membrane</keyword>
<keyword evidence="14" id="KW-0732">Signal</keyword>
<dbReference type="InterPro" id="IPR000531">
    <property type="entry name" value="Beta-barrel_TonB"/>
</dbReference>
<evidence type="ECO:0000256" key="10">
    <source>
        <dbReference type="ARBA" id="ARBA00023237"/>
    </source>
</evidence>
<evidence type="ECO:0000256" key="13">
    <source>
        <dbReference type="SAM" id="MobiDB-lite"/>
    </source>
</evidence>
<evidence type="ECO:0000256" key="2">
    <source>
        <dbReference type="ARBA" id="ARBA00022448"/>
    </source>
</evidence>
<evidence type="ECO:0000256" key="12">
    <source>
        <dbReference type="RuleBase" id="RU003357"/>
    </source>
</evidence>
<keyword evidence="6" id="KW-0408">Iron</keyword>